<dbReference type="PANTHER" id="PTHR21240:SF28">
    <property type="entry name" value="ISO-OROTATE DECARBOXYLASE (EUROFUNG)"/>
    <property type="match status" value="1"/>
</dbReference>
<dbReference type="Gene3D" id="3.20.20.140">
    <property type="entry name" value="Metal-dependent hydrolases"/>
    <property type="match status" value="1"/>
</dbReference>
<feature type="domain" description="Amidohydrolase-related" evidence="2">
    <location>
        <begin position="115"/>
        <end position="342"/>
    </location>
</feature>
<dbReference type="InterPro" id="IPR032465">
    <property type="entry name" value="ACMSD"/>
</dbReference>
<evidence type="ECO:0000313" key="7">
    <source>
        <dbReference type="EMBL" id="CAB4980976.1"/>
    </source>
</evidence>
<keyword evidence="1" id="KW-0456">Lyase</keyword>
<evidence type="ECO:0000313" key="5">
    <source>
        <dbReference type="EMBL" id="CAB4803595.1"/>
    </source>
</evidence>
<dbReference type="PANTHER" id="PTHR21240">
    <property type="entry name" value="2-AMINO-3-CARBOXYLMUCONATE-6-SEMIALDEHYDE DECARBOXYLASE"/>
    <property type="match status" value="1"/>
</dbReference>
<dbReference type="EMBL" id="CAEZYF010000009">
    <property type="protein sequence ID" value="CAB4724729.1"/>
    <property type="molecule type" value="Genomic_DNA"/>
</dbReference>
<protein>
    <submittedName>
        <fullName evidence="3">Unannotated protein</fullName>
    </submittedName>
</protein>
<sequence>MTPAATANKIWSNSGDSHFIEPADLWQTSLPAHLAELMPRSEKDADGTHETVFVDGQSFRRRLPGAAQLEFFEKSGQAPGHSDVSKRLPDLDQEGIWGEVVFPSLGMWNSMFRTPEAVREASKVSNDWALDQILRRSPRLVPTAQVSMLSIQDAVDEVERTAQMGFRAVFLPTTPPAITRDYNYDDWEPFWAACEAANMVVAFHIGTDPIDYVAGEQVGVSYRGPGGAVLNYTETTFSGQRAAMKMVASGALDRHPDLKVLVSEGGATWVPFLADRMMEGYRQHQMMVRPKLSRSPKEILFSQVYASFQHDETAIAACTAMGYQNVMFGSDYPHMEGTFGHTQETLHHLFDGVGAATTYRITRGAFLELFPEVGEPAALVA</sequence>
<dbReference type="InterPro" id="IPR006680">
    <property type="entry name" value="Amidohydro-rel"/>
</dbReference>
<evidence type="ECO:0000259" key="2">
    <source>
        <dbReference type="Pfam" id="PF04909"/>
    </source>
</evidence>
<dbReference type="EMBL" id="CAFAAV010000011">
    <property type="protein sequence ID" value="CAB4803595.1"/>
    <property type="molecule type" value="Genomic_DNA"/>
</dbReference>
<dbReference type="SUPFAM" id="SSF51556">
    <property type="entry name" value="Metallo-dependent hydrolases"/>
    <property type="match status" value="1"/>
</dbReference>
<evidence type="ECO:0000313" key="6">
    <source>
        <dbReference type="EMBL" id="CAB4936315.1"/>
    </source>
</evidence>
<dbReference type="GO" id="GO:0016831">
    <property type="term" value="F:carboxy-lyase activity"/>
    <property type="evidence" value="ECO:0007669"/>
    <property type="project" value="InterPro"/>
</dbReference>
<gene>
    <name evidence="4" type="ORF">UFOPK2656_01686</name>
    <name evidence="5" type="ORF">UFOPK3099_00264</name>
    <name evidence="6" type="ORF">UFOPK3651_01828</name>
    <name evidence="7" type="ORF">UFOPK3931_00801</name>
    <name evidence="3" type="ORF">UFOPK4189_01759</name>
</gene>
<reference evidence="3" key="1">
    <citation type="submission" date="2020-05" db="EMBL/GenBank/DDBJ databases">
        <authorList>
            <person name="Chiriac C."/>
            <person name="Salcher M."/>
            <person name="Ghai R."/>
            <person name="Kavagutti S V."/>
        </authorList>
    </citation>
    <scope>NUCLEOTIDE SEQUENCE</scope>
</reference>
<dbReference type="GO" id="GO:0019748">
    <property type="term" value="P:secondary metabolic process"/>
    <property type="evidence" value="ECO:0007669"/>
    <property type="project" value="TreeGrafter"/>
</dbReference>
<dbReference type="AlphaFoldDB" id="A0A6J6A7E5"/>
<accession>A0A6J6A7E5</accession>
<dbReference type="EMBL" id="CAFBMT010000009">
    <property type="protein sequence ID" value="CAB4936315.1"/>
    <property type="molecule type" value="Genomic_DNA"/>
</dbReference>
<dbReference type="Pfam" id="PF04909">
    <property type="entry name" value="Amidohydro_2"/>
    <property type="match status" value="1"/>
</dbReference>
<organism evidence="3">
    <name type="scientific">freshwater metagenome</name>
    <dbReference type="NCBI Taxonomy" id="449393"/>
    <lineage>
        <taxon>unclassified sequences</taxon>
        <taxon>metagenomes</taxon>
        <taxon>ecological metagenomes</taxon>
    </lineage>
</organism>
<dbReference type="InterPro" id="IPR032466">
    <property type="entry name" value="Metal_Hydrolase"/>
</dbReference>
<dbReference type="GO" id="GO:0016787">
    <property type="term" value="F:hydrolase activity"/>
    <property type="evidence" value="ECO:0007669"/>
    <property type="project" value="InterPro"/>
</dbReference>
<proteinExistence type="predicted"/>
<evidence type="ECO:0000313" key="4">
    <source>
        <dbReference type="EMBL" id="CAB4724729.1"/>
    </source>
</evidence>
<dbReference type="EMBL" id="CAFBOL010000014">
    <property type="protein sequence ID" value="CAB4980976.1"/>
    <property type="molecule type" value="Genomic_DNA"/>
</dbReference>
<evidence type="ECO:0000256" key="1">
    <source>
        <dbReference type="ARBA" id="ARBA00023239"/>
    </source>
</evidence>
<dbReference type="GO" id="GO:0005737">
    <property type="term" value="C:cytoplasm"/>
    <property type="evidence" value="ECO:0007669"/>
    <property type="project" value="TreeGrafter"/>
</dbReference>
<name>A0A6J6A7E5_9ZZZZ</name>
<dbReference type="EMBL" id="CAESGF010000009">
    <property type="protein sequence ID" value="CAB4363990.1"/>
    <property type="molecule type" value="Genomic_DNA"/>
</dbReference>
<evidence type="ECO:0000313" key="3">
    <source>
        <dbReference type="EMBL" id="CAB4363990.1"/>
    </source>
</evidence>